<gene>
    <name evidence="3" type="ORF">CFOL_v3_26727</name>
</gene>
<evidence type="ECO:0000313" key="3">
    <source>
        <dbReference type="EMBL" id="GAV83279.1"/>
    </source>
</evidence>
<feature type="compositionally biased region" description="Basic and acidic residues" evidence="1">
    <location>
        <begin position="180"/>
        <end position="198"/>
    </location>
</feature>
<name>A0A1Q3CSQ5_CEPFO</name>
<accession>A0A1Q3CSQ5</accession>
<comment type="caution">
    <text evidence="3">The sequence shown here is derived from an EMBL/GenBank/DDBJ whole genome shotgun (WGS) entry which is preliminary data.</text>
</comment>
<sequence length="256" mass="29330">LFSINLPSYPELIKEFYVKMLVNFNGEIELKVKNKNFDLSFDLLACILEIPYDGTRAWNQRGWPVSEIFNREECVRLLFGENAQVVQKMYSRNLSLHYRFLHRAVATHILPKASGFDEVTHMEAFTMFHIITGRKICVPQLIMKHMLAIHDRENARLAYSNKKKKKEKTPSALGRKRRQSVGEKARASGRDGAGEKEWRRAKRRRPEDVRCSPQPMITPSSSFLFPSSSPDCLCHALSCVPPPVSIADGAGIRLER</sequence>
<protein>
    <recommendedName>
        <fullName evidence="2">Putative plant transposon protein domain-containing protein</fullName>
    </recommendedName>
</protein>
<dbReference type="InterPro" id="IPR046796">
    <property type="entry name" value="Transposase_32_dom"/>
</dbReference>
<dbReference type="InParanoid" id="A0A1Q3CSQ5"/>
<dbReference type="AlphaFoldDB" id="A0A1Q3CSQ5"/>
<evidence type="ECO:0000259" key="2">
    <source>
        <dbReference type="Pfam" id="PF20167"/>
    </source>
</evidence>
<evidence type="ECO:0000313" key="4">
    <source>
        <dbReference type="Proteomes" id="UP000187406"/>
    </source>
</evidence>
<dbReference type="Pfam" id="PF20167">
    <property type="entry name" value="Transposase_32"/>
    <property type="match status" value="1"/>
</dbReference>
<dbReference type="EMBL" id="BDDD01002836">
    <property type="protein sequence ID" value="GAV83279.1"/>
    <property type="molecule type" value="Genomic_DNA"/>
</dbReference>
<organism evidence="3 4">
    <name type="scientific">Cephalotus follicularis</name>
    <name type="common">Albany pitcher plant</name>
    <dbReference type="NCBI Taxonomy" id="3775"/>
    <lineage>
        <taxon>Eukaryota</taxon>
        <taxon>Viridiplantae</taxon>
        <taxon>Streptophyta</taxon>
        <taxon>Embryophyta</taxon>
        <taxon>Tracheophyta</taxon>
        <taxon>Spermatophyta</taxon>
        <taxon>Magnoliopsida</taxon>
        <taxon>eudicotyledons</taxon>
        <taxon>Gunneridae</taxon>
        <taxon>Pentapetalae</taxon>
        <taxon>rosids</taxon>
        <taxon>fabids</taxon>
        <taxon>Oxalidales</taxon>
        <taxon>Cephalotaceae</taxon>
        <taxon>Cephalotus</taxon>
    </lineage>
</organism>
<evidence type="ECO:0000256" key="1">
    <source>
        <dbReference type="SAM" id="MobiDB-lite"/>
    </source>
</evidence>
<reference evidence="4" key="1">
    <citation type="submission" date="2016-04" db="EMBL/GenBank/DDBJ databases">
        <title>Cephalotus genome sequencing.</title>
        <authorList>
            <person name="Fukushima K."/>
            <person name="Hasebe M."/>
            <person name="Fang X."/>
        </authorList>
    </citation>
    <scope>NUCLEOTIDE SEQUENCE [LARGE SCALE GENOMIC DNA]</scope>
    <source>
        <strain evidence="4">cv. St1</strain>
    </source>
</reference>
<keyword evidence="4" id="KW-1185">Reference proteome</keyword>
<proteinExistence type="predicted"/>
<feature type="region of interest" description="Disordered" evidence="1">
    <location>
        <begin position="158"/>
        <end position="213"/>
    </location>
</feature>
<feature type="domain" description="Putative plant transposon protein" evidence="2">
    <location>
        <begin position="3"/>
        <end position="156"/>
    </location>
</feature>
<feature type="non-terminal residue" evidence="3">
    <location>
        <position position="1"/>
    </location>
</feature>
<dbReference type="Proteomes" id="UP000187406">
    <property type="component" value="Unassembled WGS sequence"/>
</dbReference>